<comment type="caution">
    <text evidence="2">The sequence shown here is derived from an EMBL/GenBank/DDBJ whole genome shotgun (WGS) entry which is preliminary data.</text>
</comment>
<reference evidence="3" key="1">
    <citation type="journal article" date="2012" name="Science">
        <title>The Paleozoic origin of enzymatic lignin decomposition reconstructed from 31 fungal genomes.</title>
        <authorList>
            <person name="Floudas D."/>
            <person name="Binder M."/>
            <person name="Riley R."/>
            <person name="Barry K."/>
            <person name="Blanchette R.A."/>
            <person name="Henrissat B."/>
            <person name="Martinez A.T."/>
            <person name="Otillar R."/>
            <person name="Spatafora J.W."/>
            <person name="Yadav J.S."/>
            <person name="Aerts A."/>
            <person name="Benoit I."/>
            <person name="Boyd A."/>
            <person name="Carlson A."/>
            <person name="Copeland A."/>
            <person name="Coutinho P.M."/>
            <person name="de Vries R.P."/>
            <person name="Ferreira P."/>
            <person name="Findley K."/>
            <person name="Foster B."/>
            <person name="Gaskell J."/>
            <person name="Glotzer D."/>
            <person name="Gorecki P."/>
            <person name="Heitman J."/>
            <person name="Hesse C."/>
            <person name="Hori C."/>
            <person name="Igarashi K."/>
            <person name="Jurgens J.A."/>
            <person name="Kallen N."/>
            <person name="Kersten P."/>
            <person name="Kohler A."/>
            <person name="Kuees U."/>
            <person name="Kumar T.K.A."/>
            <person name="Kuo A."/>
            <person name="LaButti K."/>
            <person name="Larrondo L.F."/>
            <person name="Lindquist E."/>
            <person name="Ling A."/>
            <person name="Lombard V."/>
            <person name="Lucas S."/>
            <person name="Lundell T."/>
            <person name="Martin R."/>
            <person name="McLaughlin D.J."/>
            <person name="Morgenstern I."/>
            <person name="Morin E."/>
            <person name="Murat C."/>
            <person name="Nagy L.G."/>
            <person name="Nolan M."/>
            <person name="Ohm R.A."/>
            <person name="Patyshakuliyeva A."/>
            <person name="Rokas A."/>
            <person name="Ruiz-Duenas F.J."/>
            <person name="Sabat G."/>
            <person name="Salamov A."/>
            <person name="Samejima M."/>
            <person name="Schmutz J."/>
            <person name="Slot J.C."/>
            <person name="St John F."/>
            <person name="Stenlid J."/>
            <person name="Sun H."/>
            <person name="Sun S."/>
            <person name="Syed K."/>
            <person name="Tsang A."/>
            <person name="Wiebenga A."/>
            <person name="Young D."/>
            <person name="Pisabarro A."/>
            <person name="Eastwood D.C."/>
            <person name="Martin F."/>
            <person name="Cullen D."/>
            <person name="Grigoriev I.V."/>
            <person name="Hibbett D.S."/>
        </authorList>
    </citation>
    <scope>NUCLEOTIDE SEQUENCE [LARGE SCALE GENOMIC DNA]</scope>
    <source>
        <strain evidence="3">RWD-64-598 SS2</strain>
    </source>
</reference>
<dbReference type="EMBL" id="JH711582">
    <property type="protein sequence ID" value="EIW78188.1"/>
    <property type="molecule type" value="Genomic_DNA"/>
</dbReference>
<feature type="transmembrane region" description="Helical" evidence="1">
    <location>
        <begin position="229"/>
        <end position="248"/>
    </location>
</feature>
<dbReference type="RefSeq" id="XP_007771269.1">
    <property type="nucleotide sequence ID" value="XM_007773079.1"/>
</dbReference>
<organism evidence="2 3">
    <name type="scientific">Coniophora puteana (strain RWD-64-598)</name>
    <name type="common">Brown rot fungus</name>
    <dbReference type="NCBI Taxonomy" id="741705"/>
    <lineage>
        <taxon>Eukaryota</taxon>
        <taxon>Fungi</taxon>
        <taxon>Dikarya</taxon>
        <taxon>Basidiomycota</taxon>
        <taxon>Agaricomycotina</taxon>
        <taxon>Agaricomycetes</taxon>
        <taxon>Agaricomycetidae</taxon>
        <taxon>Boletales</taxon>
        <taxon>Coniophorineae</taxon>
        <taxon>Coniophoraceae</taxon>
        <taxon>Coniophora</taxon>
    </lineage>
</organism>
<keyword evidence="1" id="KW-0812">Transmembrane</keyword>
<keyword evidence="1" id="KW-1133">Transmembrane helix</keyword>
<sequence length="288" mass="32384">MTLSLRSICCWWVETVGCRRMWPRRRRLLQSRAPLTLRMIFLVRFGIGHPIRHQQLKRPSPFPVQNVLGQGSNWLSIVVGSTGEEPELEALNSATNSSVIAVCDTGPRRPKQDRLRPPCELRDCHVLPWRASWACPTSPPQPHQAELIPTDMSILQGYLDSTPSAGTKQGEDPLAQALEHMTRPKLSRAATSEGFFLPRLALSRSGTAENAALSARIFPSRVCTCDHRSVSFCGVISVAYVFFTLQSVLRLMISFAPLYLIQYCLFYFLLSRFLFSYLYSNSLPPSIA</sequence>
<dbReference type="Proteomes" id="UP000053558">
    <property type="component" value="Unassembled WGS sequence"/>
</dbReference>
<keyword evidence="1" id="KW-0472">Membrane</keyword>
<gene>
    <name evidence="2" type="ORF">CONPUDRAFT_167252</name>
</gene>
<evidence type="ECO:0000313" key="2">
    <source>
        <dbReference type="EMBL" id="EIW78188.1"/>
    </source>
</evidence>
<evidence type="ECO:0000256" key="1">
    <source>
        <dbReference type="SAM" id="Phobius"/>
    </source>
</evidence>
<dbReference type="GeneID" id="19205729"/>
<evidence type="ECO:0000313" key="3">
    <source>
        <dbReference type="Proteomes" id="UP000053558"/>
    </source>
</evidence>
<dbReference type="KEGG" id="cput:CONPUDRAFT_167252"/>
<proteinExistence type="predicted"/>
<dbReference type="AlphaFoldDB" id="A0A5M3MG13"/>
<protein>
    <submittedName>
        <fullName evidence="2">Uncharacterized protein</fullName>
    </submittedName>
</protein>
<accession>A0A5M3MG13</accession>
<keyword evidence="3" id="KW-1185">Reference proteome</keyword>
<feature type="transmembrane region" description="Helical" evidence="1">
    <location>
        <begin position="260"/>
        <end position="279"/>
    </location>
</feature>
<name>A0A5M3MG13_CONPW</name>